<organism evidence="1 2">
    <name type="scientific">Gossypium davidsonii</name>
    <name type="common">Davidson's cotton</name>
    <name type="synonym">Gossypium klotzschianum subsp. davidsonii</name>
    <dbReference type="NCBI Taxonomy" id="34287"/>
    <lineage>
        <taxon>Eukaryota</taxon>
        <taxon>Viridiplantae</taxon>
        <taxon>Streptophyta</taxon>
        <taxon>Embryophyta</taxon>
        <taxon>Tracheophyta</taxon>
        <taxon>Spermatophyta</taxon>
        <taxon>Magnoliopsida</taxon>
        <taxon>eudicotyledons</taxon>
        <taxon>Gunneridae</taxon>
        <taxon>Pentapetalae</taxon>
        <taxon>rosids</taxon>
        <taxon>malvids</taxon>
        <taxon>Malvales</taxon>
        <taxon>Malvaceae</taxon>
        <taxon>Malvoideae</taxon>
        <taxon>Gossypium</taxon>
    </lineage>
</organism>
<sequence>MPTVTSGFELKPVNFFESNPILRAAPAFEKDLPRAPKQLHSNCGYSPQAHFTNILHISSIPSYRLQLHVSANLFSLDSPPDLYHIDCLHNVSPRDSSLNNNPLSDSHLNCSPFSKNMLRLHNSLTGLVQIGNQLGDKPSRALFGKWQTSFETFTFVLGYARELETLTREQLKLKSTESIGWRPPLEPFVRVNFDEMGFRFVEVEGDSLAVIKKLKATCIDKLIT</sequence>
<feature type="non-terminal residue" evidence="1">
    <location>
        <position position="1"/>
    </location>
</feature>
<keyword evidence="2" id="KW-1185">Reference proteome</keyword>
<dbReference type="Proteomes" id="UP000593561">
    <property type="component" value="Unassembled WGS sequence"/>
</dbReference>
<comment type="caution">
    <text evidence="1">The sequence shown here is derived from an EMBL/GenBank/DDBJ whole genome shotgun (WGS) entry which is preliminary data.</text>
</comment>
<dbReference type="GO" id="GO:0008131">
    <property type="term" value="F:primary methylamine oxidase activity"/>
    <property type="evidence" value="ECO:0007669"/>
    <property type="project" value="InterPro"/>
</dbReference>
<evidence type="ECO:0000313" key="1">
    <source>
        <dbReference type="EMBL" id="MBA0609620.1"/>
    </source>
</evidence>
<evidence type="ECO:0000313" key="2">
    <source>
        <dbReference type="Proteomes" id="UP000593561"/>
    </source>
</evidence>
<dbReference type="SUPFAM" id="SSF49998">
    <property type="entry name" value="Amine oxidase catalytic domain"/>
    <property type="match status" value="1"/>
</dbReference>
<gene>
    <name evidence="1" type="ORF">Godav_021639</name>
</gene>
<dbReference type="GO" id="GO:0005507">
    <property type="term" value="F:copper ion binding"/>
    <property type="evidence" value="ECO:0007669"/>
    <property type="project" value="InterPro"/>
</dbReference>
<dbReference type="InterPro" id="IPR036460">
    <property type="entry name" value="Cu_amine_oxidase_C_sf"/>
</dbReference>
<dbReference type="EMBL" id="JABFAC010000003">
    <property type="protein sequence ID" value="MBA0609620.1"/>
    <property type="molecule type" value="Genomic_DNA"/>
</dbReference>
<proteinExistence type="predicted"/>
<dbReference type="GO" id="GO:0048038">
    <property type="term" value="F:quinone binding"/>
    <property type="evidence" value="ECO:0007669"/>
    <property type="project" value="InterPro"/>
</dbReference>
<dbReference type="AlphaFoldDB" id="A0A7J8R7T1"/>
<name>A0A7J8R7T1_GOSDV</name>
<reference evidence="1 2" key="1">
    <citation type="journal article" date="2019" name="Genome Biol. Evol.">
        <title>Insights into the evolution of the New World diploid cottons (Gossypium, subgenus Houzingenia) based on genome sequencing.</title>
        <authorList>
            <person name="Grover C.E."/>
            <person name="Arick M.A. 2nd"/>
            <person name="Thrash A."/>
            <person name="Conover J.L."/>
            <person name="Sanders W.S."/>
            <person name="Peterson D.G."/>
            <person name="Frelichowski J.E."/>
            <person name="Scheffler J.A."/>
            <person name="Scheffler B.E."/>
            <person name="Wendel J.F."/>
        </authorList>
    </citation>
    <scope>NUCLEOTIDE SEQUENCE [LARGE SCALE GENOMIC DNA]</scope>
    <source>
        <strain evidence="1">27</strain>
        <tissue evidence="1">Leaf</tissue>
    </source>
</reference>
<dbReference type="GO" id="GO:0009308">
    <property type="term" value="P:amine metabolic process"/>
    <property type="evidence" value="ECO:0007669"/>
    <property type="project" value="InterPro"/>
</dbReference>
<accession>A0A7J8R7T1</accession>
<protein>
    <submittedName>
        <fullName evidence="1">Uncharacterized protein</fullName>
    </submittedName>
</protein>